<dbReference type="Gene3D" id="3.30.70.20">
    <property type="match status" value="1"/>
</dbReference>
<dbReference type="InterPro" id="IPR050294">
    <property type="entry name" value="RnfB_subfamily"/>
</dbReference>
<evidence type="ECO:0000256" key="1">
    <source>
        <dbReference type="ARBA" id="ARBA00001927"/>
    </source>
</evidence>
<keyword evidence="7 9" id="KW-0408">Iron</keyword>
<comment type="function">
    <text evidence="9">Ferredoxins are iron-sulfur proteins that transfer electrons in a wide variety of metabolic reactions.</text>
</comment>
<dbReference type="PROSITE" id="PS00198">
    <property type="entry name" value="4FE4S_FER_1"/>
    <property type="match status" value="1"/>
</dbReference>
<keyword evidence="3 9" id="KW-0813">Transport</keyword>
<comment type="cofactor">
    <cofactor evidence="1">
        <name>[3Fe-4S] cluster</name>
        <dbReference type="ChEBI" id="CHEBI:21137"/>
    </cofactor>
</comment>
<keyword evidence="4 9" id="KW-0004">4Fe-4S</keyword>
<dbReference type="GO" id="GO:0051539">
    <property type="term" value="F:4 iron, 4 sulfur cluster binding"/>
    <property type="evidence" value="ECO:0007669"/>
    <property type="project" value="UniProtKB-UniRule"/>
</dbReference>
<feature type="domain" description="4Fe-4S ferredoxin-type" evidence="10">
    <location>
        <begin position="31"/>
        <end position="60"/>
    </location>
</feature>
<comment type="caution">
    <text evidence="11">The sequence shown here is derived from an EMBL/GenBank/DDBJ whole genome shotgun (WGS) entry which is preliminary data.</text>
</comment>
<dbReference type="EMBL" id="BMFV01000001">
    <property type="protein sequence ID" value="GGH73476.1"/>
    <property type="molecule type" value="Genomic_DNA"/>
</dbReference>
<evidence type="ECO:0000256" key="8">
    <source>
        <dbReference type="ARBA" id="ARBA00023014"/>
    </source>
</evidence>
<keyword evidence="12" id="KW-1185">Reference proteome</keyword>
<keyword evidence="5 9" id="KW-0479">Metal-binding</keyword>
<gene>
    <name evidence="11" type="ORF">GCM10007096_00740</name>
</gene>
<dbReference type="AlphaFoldDB" id="A0A8J2ZRI5"/>
<dbReference type="RefSeq" id="WP_188494938.1">
    <property type="nucleotide sequence ID" value="NZ_BMFV01000001.1"/>
</dbReference>
<evidence type="ECO:0000256" key="9">
    <source>
        <dbReference type="RuleBase" id="RU365098"/>
    </source>
</evidence>
<evidence type="ECO:0000313" key="12">
    <source>
        <dbReference type="Proteomes" id="UP000656813"/>
    </source>
</evidence>
<keyword evidence="8 9" id="KW-0411">Iron-sulfur</keyword>
<dbReference type="SUPFAM" id="SSF54862">
    <property type="entry name" value="4Fe-4S ferredoxins"/>
    <property type="match status" value="1"/>
</dbReference>
<dbReference type="PROSITE" id="PS51379">
    <property type="entry name" value="4FE4S_FER_2"/>
    <property type="match status" value="1"/>
</dbReference>
<dbReference type="PANTHER" id="PTHR42859:SF2">
    <property type="entry name" value="FERREDOXIN"/>
    <property type="match status" value="1"/>
</dbReference>
<dbReference type="Proteomes" id="UP000656813">
    <property type="component" value="Unassembled WGS sequence"/>
</dbReference>
<evidence type="ECO:0000256" key="5">
    <source>
        <dbReference type="ARBA" id="ARBA00022723"/>
    </source>
</evidence>
<evidence type="ECO:0000256" key="2">
    <source>
        <dbReference type="ARBA" id="ARBA00001966"/>
    </source>
</evidence>
<dbReference type="PRINTS" id="PR00354">
    <property type="entry name" value="7FE8SFRDOXIN"/>
</dbReference>
<sequence>MAFVITSRCAGEMWAECVEVCPVNCIQEGGNMYFIDPEVCIDCGACEVACPAEAIYAMDEVPIEEQEFIKLNKEFFSF</sequence>
<evidence type="ECO:0000313" key="11">
    <source>
        <dbReference type="EMBL" id="GGH73476.1"/>
    </source>
</evidence>
<accession>A0A8J2ZRI5</accession>
<evidence type="ECO:0000259" key="10">
    <source>
        <dbReference type="PROSITE" id="PS51379"/>
    </source>
</evidence>
<dbReference type="InterPro" id="IPR017900">
    <property type="entry name" value="4Fe4S_Fe_S_CS"/>
</dbReference>
<evidence type="ECO:0000256" key="6">
    <source>
        <dbReference type="ARBA" id="ARBA00022982"/>
    </source>
</evidence>
<reference evidence="11" key="1">
    <citation type="journal article" date="2014" name="Int. J. Syst. Evol. Microbiol.">
        <title>Complete genome sequence of Corynebacterium casei LMG S-19264T (=DSM 44701T), isolated from a smear-ripened cheese.</title>
        <authorList>
            <consortium name="US DOE Joint Genome Institute (JGI-PGF)"/>
            <person name="Walter F."/>
            <person name="Albersmeier A."/>
            <person name="Kalinowski J."/>
            <person name="Ruckert C."/>
        </authorList>
    </citation>
    <scope>NUCLEOTIDE SEQUENCE</scope>
    <source>
        <strain evidence="11">CGMCC 1.12777</strain>
    </source>
</reference>
<name>A0A8J2ZRI5_9BACL</name>
<organism evidence="11 12">
    <name type="scientific">Pullulanibacillus pueri</name>
    <dbReference type="NCBI Taxonomy" id="1437324"/>
    <lineage>
        <taxon>Bacteria</taxon>
        <taxon>Bacillati</taxon>
        <taxon>Bacillota</taxon>
        <taxon>Bacilli</taxon>
        <taxon>Bacillales</taxon>
        <taxon>Sporolactobacillaceae</taxon>
        <taxon>Pullulanibacillus</taxon>
    </lineage>
</organism>
<evidence type="ECO:0000256" key="3">
    <source>
        <dbReference type="ARBA" id="ARBA00022448"/>
    </source>
</evidence>
<dbReference type="GO" id="GO:0046872">
    <property type="term" value="F:metal ion binding"/>
    <property type="evidence" value="ECO:0007669"/>
    <property type="project" value="UniProtKB-UniRule"/>
</dbReference>
<dbReference type="PANTHER" id="PTHR42859">
    <property type="entry name" value="OXIDOREDUCTASE"/>
    <property type="match status" value="1"/>
</dbReference>
<keyword evidence="6 9" id="KW-0249">Electron transport</keyword>
<dbReference type="InterPro" id="IPR017896">
    <property type="entry name" value="4Fe4S_Fe-S-bd"/>
</dbReference>
<evidence type="ECO:0000256" key="4">
    <source>
        <dbReference type="ARBA" id="ARBA00022485"/>
    </source>
</evidence>
<reference evidence="11" key="2">
    <citation type="submission" date="2020-09" db="EMBL/GenBank/DDBJ databases">
        <authorList>
            <person name="Sun Q."/>
            <person name="Zhou Y."/>
        </authorList>
    </citation>
    <scope>NUCLEOTIDE SEQUENCE</scope>
    <source>
        <strain evidence="11">CGMCC 1.12777</strain>
    </source>
</reference>
<comment type="cofactor">
    <cofactor evidence="2 9">
        <name>[4Fe-4S] cluster</name>
        <dbReference type="ChEBI" id="CHEBI:49883"/>
    </cofactor>
</comment>
<evidence type="ECO:0000256" key="7">
    <source>
        <dbReference type="ARBA" id="ARBA00023004"/>
    </source>
</evidence>
<protein>
    <recommendedName>
        <fullName evidence="9">Ferredoxin</fullName>
    </recommendedName>
</protein>
<proteinExistence type="predicted"/>
<dbReference type="Pfam" id="PF00037">
    <property type="entry name" value="Fer4"/>
    <property type="match status" value="1"/>
</dbReference>
<dbReference type="InterPro" id="IPR000813">
    <property type="entry name" value="7Fe_ferredoxin"/>
</dbReference>
<dbReference type="GO" id="GO:0009055">
    <property type="term" value="F:electron transfer activity"/>
    <property type="evidence" value="ECO:0007669"/>
    <property type="project" value="UniProtKB-UniRule"/>
</dbReference>